<dbReference type="Gene3D" id="1.10.8.80">
    <property type="entry name" value="Magnesium chelatase subunit I, C-Terminal domain"/>
    <property type="match status" value="1"/>
</dbReference>
<accession>A6GC37</accession>
<dbReference type="AlphaFoldDB" id="A6GC37"/>
<keyword evidence="5" id="KW-1185">Reference proteome</keyword>
<evidence type="ECO:0000259" key="2">
    <source>
        <dbReference type="Pfam" id="PF07726"/>
    </source>
</evidence>
<dbReference type="Pfam" id="PF07726">
    <property type="entry name" value="AAA_3"/>
    <property type="match status" value="1"/>
</dbReference>
<feature type="compositionally biased region" description="Gly residues" evidence="1">
    <location>
        <begin position="31"/>
        <end position="43"/>
    </location>
</feature>
<dbReference type="STRING" id="391625.PPSIR1_24364"/>
<dbReference type="InterPro" id="IPR027417">
    <property type="entry name" value="P-loop_NTPase"/>
</dbReference>
<evidence type="ECO:0000256" key="1">
    <source>
        <dbReference type="SAM" id="MobiDB-lite"/>
    </source>
</evidence>
<dbReference type="RefSeq" id="WP_006974278.1">
    <property type="nucleotide sequence ID" value="NZ_ABCS01000062.1"/>
</dbReference>
<dbReference type="EMBL" id="ABCS01000062">
    <property type="protein sequence ID" value="EDM76599.1"/>
    <property type="molecule type" value="Genomic_DNA"/>
</dbReference>
<evidence type="ECO:0000313" key="4">
    <source>
        <dbReference type="EMBL" id="EDM76599.1"/>
    </source>
</evidence>
<dbReference type="GO" id="GO:0005524">
    <property type="term" value="F:ATP binding"/>
    <property type="evidence" value="ECO:0007669"/>
    <property type="project" value="InterPro"/>
</dbReference>
<dbReference type="InterPro" id="IPR050764">
    <property type="entry name" value="CbbQ/NirQ/NorQ/GpvN"/>
</dbReference>
<name>A6GC37_9BACT</name>
<dbReference type="eggNOG" id="COG0714">
    <property type="taxonomic scope" value="Bacteria"/>
</dbReference>
<dbReference type="PANTHER" id="PTHR42759:SF5">
    <property type="entry name" value="METHANOL DEHYDROGENASE REGULATOR"/>
    <property type="match status" value="1"/>
</dbReference>
<protein>
    <submittedName>
        <fullName evidence="4">Methanol dehydrogenase regulatory protein</fullName>
    </submittedName>
</protein>
<dbReference type="InterPro" id="IPR041628">
    <property type="entry name" value="ChlI/MoxR_AAA_lid"/>
</dbReference>
<reference evidence="4 5" key="1">
    <citation type="submission" date="2007-06" db="EMBL/GenBank/DDBJ databases">
        <authorList>
            <person name="Shimkets L."/>
            <person name="Ferriera S."/>
            <person name="Johnson J."/>
            <person name="Kravitz S."/>
            <person name="Beeson K."/>
            <person name="Sutton G."/>
            <person name="Rogers Y.-H."/>
            <person name="Friedman R."/>
            <person name="Frazier M."/>
            <person name="Venter J.C."/>
        </authorList>
    </citation>
    <scope>NUCLEOTIDE SEQUENCE [LARGE SCALE GENOMIC DNA]</scope>
    <source>
        <strain evidence="4 5">SIR-1</strain>
    </source>
</reference>
<feature type="domain" description="ATPase AAA-3" evidence="2">
    <location>
        <begin position="105"/>
        <end position="243"/>
    </location>
</feature>
<dbReference type="Gene3D" id="3.40.50.300">
    <property type="entry name" value="P-loop containing nucleotide triphosphate hydrolases"/>
    <property type="match status" value="1"/>
</dbReference>
<feature type="region of interest" description="Disordered" evidence="1">
    <location>
        <begin position="14"/>
        <end position="47"/>
    </location>
</feature>
<comment type="caution">
    <text evidence="4">The sequence shown here is derived from an EMBL/GenBank/DDBJ whole genome shotgun (WGS) entry which is preliminary data.</text>
</comment>
<dbReference type="GO" id="GO:0016887">
    <property type="term" value="F:ATP hydrolysis activity"/>
    <property type="evidence" value="ECO:0007669"/>
    <property type="project" value="InterPro"/>
</dbReference>
<dbReference type="Proteomes" id="UP000005801">
    <property type="component" value="Unassembled WGS sequence"/>
</dbReference>
<feature type="domain" description="ChlI/MoxR AAA lid" evidence="3">
    <location>
        <begin position="308"/>
        <end position="368"/>
    </location>
</feature>
<dbReference type="CDD" id="cd00009">
    <property type="entry name" value="AAA"/>
    <property type="match status" value="1"/>
</dbReference>
<proteinExistence type="predicted"/>
<sequence length="391" mass="42212">MAATITVTTADLSPAPSVAPAANLDAPDSGLGTGAGAGAGAGVGPDAHRELDQSEHITHTLAPPIDTVEGAVSVVQRLRDRLRLAVRGRDEVIEMIIVALLADGHVLLEDYPGSGKTTLAKALGDCIIDDQPHDGIVTIRRIQFTPDLLPSDVTGTTIFDPNTNRFFFRPGPIFAHVVLADEINRTSPKVQSALLEAMAEKQVTVDNRTRQLDELFFVIATQNPLDLAGTFPLPSAQLDRFLFKIVMRHIDRASELDVLASIKSRRSGAGKDLPRVTRTEIVHAREVVEDQVFVADAIREALVDIANATRQHEQVLQGVSTRSLVLMIPALQARALTQQRTYVSADDVDVLSTLVFGHRLELAPGAEGMAAVIHECKADALERLARLSLQR</sequence>
<gene>
    <name evidence="4" type="ORF">PPSIR1_24364</name>
</gene>
<dbReference type="OrthoDB" id="9808397at2"/>
<evidence type="ECO:0000259" key="3">
    <source>
        <dbReference type="Pfam" id="PF17863"/>
    </source>
</evidence>
<dbReference type="Pfam" id="PF17863">
    <property type="entry name" value="AAA_lid_2"/>
    <property type="match status" value="1"/>
</dbReference>
<dbReference type="InterPro" id="IPR011703">
    <property type="entry name" value="ATPase_AAA-3"/>
</dbReference>
<dbReference type="PANTHER" id="PTHR42759">
    <property type="entry name" value="MOXR FAMILY PROTEIN"/>
    <property type="match status" value="1"/>
</dbReference>
<evidence type="ECO:0000313" key="5">
    <source>
        <dbReference type="Proteomes" id="UP000005801"/>
    </source>
</evidence>
<dbReference type="SUPFAM" id="SSF52540">
    <property type="entry name" value="P-loop containing nucleoside triphosphate hydrolases"/>
    <property type="match status" value="1"/>
</dbReference>
<organism evidence="4 5">
    <name type="scientific">Plesiocystis pacifica SIR-1</name>
    <dbReference type="NCBI Taxonomy" id="391625"/>
    <lineage>
        <taxon>Bacteria</taxon>
        <taxon>Pseudomonadati</taxon>
        <taxon>Myxococcota</taxon>
        <taxon>Polyangia</taxon>
        <taxon>Nannocystales</taxon>
        <taxon>Nannocystaceae</taxon>
        <taxon>Plesiocystis</taxon>
    </lineage>
</organism>